<protein>
    <submittedName>
        <fullName evidence="1">2cdad4e5-aaa6-4378-b396-f7fe7ff30564</fullName>
    </submittedName>
</protein>
<organism evidence="1 2">
    <name type="scientific">Thermothielavioides terrestris</name>
    <dbReference type="NCBI Taxonomy" id="2587410"/>
    <lineage>
        <taxon>Eukaryota</taxon>
        <taxon>Fungi</taxon>
        <taxon>Dikarya</taxon>
        <taxon>Ascomycota</taxon>
        <taxon>Pezizomycotina</taxon>
        <taxon>Sordariomycetes</taxon>
        <taxon>Sordariomycetidae</taxon>
        <taxon>Sordariales</taxon>
        <taxon>Chaetomiaceae</taxon>
        <taxon>Thermothielavioides</taxon>
    </lineage>
</organism>
<reference evidence="1 2" key="1">
    <citation type="submission" date="2018-04" db="EMBL/GenBank/DDBJ databases">
        <authorList>
            <person name="Huttner S."/>
            <person name="Dainat J."/>
        </authorList>
    </citation>
    <scope>NUCLEOTIDE SEQUENCE [LARGE SCALE GENOMIC DNA]</scope>
</reference>
<accession>A0A3S4F2D3</accession>
<proteinExistence type="predicted"/>
<gene>
    <name evidence="1" type="ORF">TT172_LOCUS5071</name>
</gene>
<dbReference type="Proteomes" id="UP000289323">
    <property type="component" value="Unassembled WGS sequence"/>
</dbReference>
<name>A0A3S4F2D3_9PEZI</name>
<evidence type="ECO:0000313" key="1">
    <source>
        <dbReference type="EMBL" id="SPQ22652.1"/>
    </source>
</evidence>
<sequence length="8" mass="1046">MQYVVDYE</sequence>
<dbReference type="EMBL" id="OUUZ01000009">
    <property type="protein sequence ID" value="SPQ22652.1"/>
    <property type="molecule type" value="Genomic_DNA"/>
</dbReference>
<evidence type="ECO:0000313" key="2">
    <source>
        <dbReference type="Proteomes" id="UP000289323"/>
    </source>
</evidence>